<keyword evidence="1" id="KW-1133">Transmembrane helix</keyword>
<dbReference type="KEGG" id="ster:AOA14_00390"/>
<name>A0A142VTE9_9SPHN</name>
<accession>A0A142VTE9</accession>
<reference evidence="2 3" key="2">
    <citation type="journal article" date="2016" name="Genome Announc.">
        <title>Complete Genome Sequence of Sphingopyxis terrae Strain 203-1 (NBRC 111660), a Polyethylene Glycol Degrader.</title>
        <authorList>
            <person name="Ohtsubo Y."/>
            <person name="Nonoyama S."/>
            <person name="Nagata Y."/>
            <person name="Numata M."/>
            <person name="Tsuchikane K."/>
            <person name="Hosoyama A."/>
            <person name="Yamazoe A."/>
            <person name="Tsuda M."/>
            <person name="Fujita N."/>
            <person name="Kawai F."/>
        </authorList>
    </citation>
    <scope>NUCLEOTIDE SEQUENCE [LARGE SCALE GENOMIC DNA]</scope>
    <source>
        <strain evidence="2 3">203-1</strain>
    </source>
</reference>
<dbReference type="EMBL" id="CP013342">
    <property type="protein sequence ID" value="AMU93068.1"/>
    <property type="molecule type" value="Genomic_DNA"/>
</dbReference>
<feature type="transmembrane region" description="Helical" evidence="1">
    <location>
        <begin position="219"/>
        <end position="240"/>
    </location>
</feature>
<organism evidence="2 3">
    <name type="scientific">Sphingopyxis terrae subsp. terrae NBRC 15098</name>
    <dbReference type="NCBI Taxonomy" id="1219058"/>
    <lineage>
        <taxon>Bacteria</taxon>
        <taxon>Pseudomonadati</taxon>
        <taxon>Pseudomonadota</taxon>
        <taxon>Alphaproteobacteria</taxon>
        <taxon>Sphingomonadales</taxon>
        <taxon>Sphingomonadaceae</taxon>
        <taxon>Sphingopyxis</taxon>
    </lineage>
</organism>
<proteinExistence type="predicted"/>
<evidence type="ECO:0000313" key="2">
    <source>
        <dbReference type="EMBL" id="AMU93068.1"/>
    </source>
</evidence>
<dbReference type="STRING" id="1219058.AOA14_00390"/>
<protein>
    <submittedName>
        <fullName evidence="2">Uncharacterized protein</fullName>
    </submittedName>
</protein>
<reference evidence="3" key="1">
    <citation type="submission" date="2015-11" db="EMBL/GenBank/DDBJ databases">
        <title>Complete genome sequence of a polyethylene glycol-degrading strain Sphingopyxis terrae strain 203-1 (NBRC 15098).</title>
        <authorList>
            <person name="Yoshiyuki O."/>
            <person name="Shouta N."/>
            <person name="Nagata Y."/>
            <person name="Numata M."/>
            <person name="Tsuchikane K."/>
            <person name="Hosoyama A."/>
            <person name="Yamazoe A."/>
            <person name="Tsuda M."/>
            <person name="Fujita N."/>
            <person name="Kawai F."/>
        </authorList>
    </citation>
    <scope>NUCLEOTIDE SEQUENCE [LARGE SCALE GENOMIC DNA]</scope>
    <source>
        <strain evidence="3">203-1</strain>
    </source>
</reference>
<dbReference type="RefSeq" id="WP_062900378.1">
    <property type="nucleotide sequence ID" value="NZ_CP013342.1"/>
</dbReference>
<gene>
    <name evidence="2" type="ORF">AOA14_00390</name>
</gene>
<keyword evidence="1" id="KW-0472">Membrane</keyword>
<keyword evidence="1" id="KW-0812">Transmembrane</keyword>
<sequence length="250" mass="25754">MKGKILGFDEATGKGAISADDGTRHKFDRADWRGGDKPPTPGLVVDFESENGGAREIYPVGGSAMAALGTIGADLGALTESEQGARIAALMTRSLAVPLALLVLLACFLSALTSPVQSATLIGLGNAMDDLGRVAAAKEMLGGGKSGFDTVQTLLILRFAAPIAALWLIWAAWSGKSERLPMLVTGAASIVAALMVVMLRSAILSMVPDFVRDRMADGISLGIGTWLLLLAGAALIAAGLGKLRNPLAKD</sequence>
<evidence type="ECO:0000313" key="3">
    <source>
        <dbReference type="Proteomes" id="UP000076234"/>
    </source>
</evidence>
<feature type="transmembrane region" description="Helical" evidence="1">
    <location>
        <begin position="155"/>
        <end position="173"/>
    </location>
</feature>
<dbReference type="AlphaFoldDB" id="A0A142VTE9"/>
<evidence type="ECO:0000256" key="1">
    <source>
        <dbReference type="SAM" id="Phobius"/>
    </source>
</evidence>
<feature type="transmembrane region" description="Helical" evidence="1">
    <location>
        <begin position="180"/>
        <end position="199"/>
    </location>
</feature>
<feature type="transmembrane region" description="Helical" evidence="1">
    <location>
        <begin position="95"/>
        <end position="113"/>
    </location>
</feature>
<dbReference type="Proteomes" id="UP000076234">
    <property type="component" value="Chromosome"/>
</dbReference>